<evidence type="ECO:0000256" key="1">
    <source>
        <dbReference type="ARBA" id="ARBA00007074"/>
    </source>
</evidence>
<dbReference type="PANTHER" id="PTHR34408:SF1">
    <property type="entry name" value="GLYCOSYL HYDROLASE FAMILY 19 DOMAIN-CONTAINING PROTEIN HI_1415"/>
    <property type="match status" value="1"/>
</dbReference>
<dbReference type="SMART" id="SM00287">
    <property type="entry name" value="SH3b"/>
    <property type="match status" value="2"/>
</dbReference>
<dbReference type="Pfam" id="PF08239">
    <property type="entry name" value="SH3_3"/>
    <property type="match status" value="2"/>
</dbReference>
<feature type="signal peptide" evidence="5">
    <location>
        <begin position="1"/>
        <end position="36"/>
    </location>
</feature>
<dbReference type="PROSITE" id="PS51781">
    <property type="entry name" value="SH3B"/>
    <property type="match status" value="2"/>
</dbReference>
<reference evidence="8" key="1">
    <citation type="journal article" date="2021" name="PeerJ">
        <title>Extensive microbial diversity within the chicken gut microbiome revealed by metagenomics and culture.</title>
        <authorList>
            <person name="Gilroy R."/>
            <person name="Ravi A."/>
            <person name="Getino M."/>
            <person name="Pursley I."/>
            <person name="Horton D.L."/>
            <person name="Alikhan N.F."/>
            <person name="Baker D."/>
            <person name="Gharbi K."/>
            <person name="Hall N."/>
            <person name="Watson M."/>
            <person name="Adriaenssens E.M."/>
            <person name="Foster-Nyarko E."/>
            <person name="Jarju S."/>
            <person name="Secka A."/>
            <person name="Antonio M."/>
            <person name="Oren A."/>
            <person name="Chaudhuri R.R."/>
            <person name="La Ragione R."/>
            <person name="Hildebrand F."/>
            <person name="Pallen M.J."/>
        </authorList>
    </citation>
    <scope>NUCLEOTIDE SEQUENCE</scope>
    <source>
        <strain evidence="8">ChiSxjej3B15-1167</strain>
    </source>
</reference>
<feature type="domain" description="NlpC/P60" evidence="7">
    <location>
        <begin position="215"/>
        <end position="343"/>
    </location>
</feature>
<sequence>MNHVTSHKTTPVHRQIRKAVSLCLLSLCLLPAGASAAEQYTTDGVHVRTGPNASSAICLTAEMGTAVTVTGQEGNWVQVSVHGQNGYIYKDYLSDTLLSPEEAAAKSVPASGGSSDDADDITAVDDTAFAADQINSTEVNLRAEANGHCGILAVLEQGETVRILGQDGNWTRIARSDGSEGYVYTIYLGDNKPTAQTDTASPDSGEAPSREDAIDAFRTDAISYAEGRLGDTYSQSLRDTEGYADCSSLVRDAYESAVGVFIGNATSSQANVMNDYFYSIGSITDAAPGDLLYHLSGDRHTGIYLGGGQVLHASQNAGTVKISSYDSSSSYWEYGCNAAAYCYDSLY</sequence>
<keyword evidence="4" id="KW-0788">Thiol protease</keyword>
<comment type="caution">
    <text evidence="8">The sequence shown here is derived from an EMBL/GenBank/DDBJ whole genome shotgun (WGS) entry which is preliminary data.</text>
</comment>
<dbReference type="Proteomes" id="UP000886805">
    <property type="component" value="Unassembled WGS sequence"/>
</dbReference>
<evidence type="ECO:0000256" key="3">
    <source>
        <dbReference type="ARBA" id="ARBA00022801"/>
    </source>
</evidence>
<feature type="chain" id="PRO_5038343105" evidence="5">
    <location>
        <begin position="37"/>
        <end position="347"/>
    </location>
</feature>
<name>A0A9D2BDQ4_9FIRM</name>
<evidence type="ECO:0000259" key="6">
    <source>
        <dbReference type="PROSITE" id="PS51781"/>
    </source>
</evidence>
<feature type="domain" description="SH3b" evidence="6">
    <location>
        <begin position="129"/>
        <end position="192"/>
    </location>
</feature>
<dbReference type="Pfam" id="PF00877">
    <property type="entry name" value="NLPC_P60"/>
    <property type="match status" value="1"/>
</dbReference>
<dbReference type="GO" id="GO:0006508">
    <property type="term" value="P:proteolysis"/>
    <property type="evidence" value="ECO:0007669"/>
    <property type="project" value="UniProtKB-KW"/>
</dbReference>
<keyword evidence="2" id="KW-0645">Protease</keyword>
<evidence type="ECO:0000256" key="5">
    <source>
        <dbReference type="SAM" id="SignalP"/>
    </source>
</evidence>
<evidence type="ECO:0000313" key="9">
    <source>
        <dbReference type="Proteomes" id="UP000886805"/>
    </source>
</evidence>
<proteinExistence type="inferred from homology"/>
<comment type="similarity">
    <text evidence="1">Belongs to the peptidase C40 family.</text>
</comment>
<dbReference type="EMBL" id="DXEQ01000128">
    <property type="protein sequence ID" value="HIX72283.1"/>
    <property type="molecule type" value="Genomic_DNA"/>
</dbReference>
<dbReference type="Gene3D" id="3.90.1720.10">
    <property type="entry name" value="endopeptidase domain like (from Nostoc punctiforme)"/>
    <property type="match status" value="1"/>
</dbReference>
<keyword evidence="3" id="KW-0378">Hydrolase</keyword>
<feature type="domain" description="SH3b" evidence="6">
    <location>
        <begin position="35"/>
        <end position="97"/>
    </location>
</feature>
<dbReference type="Gene3D" id="2.30.30.40">
    <property type="entry name" value="SH3 Domains"/>
    <property type="match status" value="2"/>
</dbReference>
<dbReference type="PROSITE" id="PS51935">
    <property type="entry name" value="NLPC_P60"/>
    <property type="match status" value="1"/>
</dbReference>
<evidence type="ECO:0000259" key="7">
    <source>
        <dbReference type="PROSITE" id="PS51935"/>
    </source>
</evidence>
<keyword evidence="5" id="KW-0732">Signal</keyword>
<dbReference type="InterPro" id="IPR052354">
    <property type="entry name" value="Cell_Wall_Dynamics_Protein"/>
</dbReference>
<reference evidence="8" key="2">
    <citation type="submission" date="2021-04" db="EMBL/GenBank/DDBJ databases">
        <authorList>
            <person name="Gilroy R."/>
        </authorList>
    </citation>
    <scope>NUCLEOTIDE SEQUENCE</scope>
    <source>
        <strain evidence="8">ChiSxjej3B15-1167</strain>
    </source>
</reference>
<dbReference type="SUPFAM" id="SSF54001">
    <property type="entry name" value="Cysteine proteinases"/>
    <property type="match status" value="1"/>
</dbReference>
<evidence type="ECO:0000256" key="4">
    <source>
        <dbReference type="ARBA" id="ARBA00022807"/>
    </source>
</evidence>
<dbReference type="AlphaFoldDB" id="A0A9D2BDQ4"/>
<dbReference type="GO" id="GO:0008234">
    <property type="term" value="F:cysteine-type peptidase activity"/>
    <property type="evidence" value="ECO:0007669"/>
    <property type="project" value="UniProtKB-KW"/>
</dbReference>
<gene>
    <name evidence="8" type="ORF">H9849_04605</name>
</gene>
<evidence type="ECO:0000313" key="8">
    <source>
        <dbReference type="EMBL" id="HIX72283.1"/>
    </source>
</evidence>
<dbReference type="InterPro" id="IPR038765">
    <property type="entry name" value="Papain-like_cys_pep_sf"/>
</dbReference>
<dbReference type="InterPro" id="IPR000064">
    <property type="entry name" value="NLP_P60_dom"/>
</dbReference>
<dbReference type="PANTHER" id="PTHR34408">
    <property type="entry name" value="FAMILY PROTEIN, PUTATIVE-RELATED"/>
    <property type="match status" value="1"/>
</dbReference>
<protein>
    <submittedName>
        <fullName evidence="8">SH3 domain-containing protein</fullName>
    </submittedName>
</protein>
<evidence type="ECO:0000256" key="2">
    <source>
        <dbReference type="ARBA" id="ARBA00022670"/>
    </source>
</evidence>
<dbReference type="InterPro" id="IPR003646">
    <property type="entry name" value="SH3-like_bac-type"/>
</dbReference>
<accession>A0A9D2BDQ4</accession>
<organism evidence="8 9">
    <name type="scientific">Candidatus Anaerobutyricum stercoripullorum</name>
    <dbReference type="NCBI Taxonomy" id="2838456"/>
    <lineage>
        <taxon>Bacteria</taxon>
        <taxon>Bacillati</taxon>
        <taxon>Bacillota</taxon>
        <taxon>Clostridia</taxon>
        <taxon>Lachnospirales</taxon>
        <taxon>Lachnospiraceae</taxon>
        <taxon>Anaerobutyricum</taxon>
    </lineage>
</organism>